<dbReference type="STRING" id="1314782.A0A165R4V7"/>
<dbReference type="InterPro" id="IPR004045">
    <property type="entry name" value="Glutathione_S-Trfase_N"/>
</dbReference>
<gene>
    <name evidence="3" type="ORF">NEOLEDRAFT_1149431</name>
</gene>
<feature type="domain" description="GST N-terminal" evidence="2">
    <location>
        <begin position="30"/>
        <end position="89"/>
    </location>
</feature>
<dbReference type="Pfam" id="PF13409">
    <property type="entry name" value="GST_N_2"/>
    <property type="match status" value="1"/>
</dbReference>
<organism evidence="3 4">
    <name type="scientific">Neolentinus lepideus HHB14362 ss-1</name>
    <dbReference type="NCBI Taxonomy" id="1314782"/>
    <lineage>
        <taxon>Eukaryota</taxon>
        <taxon>Fungi</taxon>
        <taxon>Dikarya</taxon>
        <taxon>Basidiomycota</taxon>
        <taxon>Agaricomycotina</taxon>
        <taxon>Agaricomycetes</taxon>
        <taxon>Gloeophyllales</taxon>
        <taxon>Gloeophyllaceae</taxon>
        <taxon>Neolentinus</taxon>
    </lineage>
</organism>
<reference evidence="3 4" key="1">
    <citation type="journal article" date="2016" name="Mol. Biol. Evol.">
        <title>Comparative Genomics of Early-Diverging Mushroom-Forming Fungi Provides Insights into the Origins of Lignocellulose Decay Capabilities.</title>
        <authorList>
            <person name="Nagy L.G."/>
            <person name="Riley R."/>
            <person name="Tritt A."/>
            <person name="Adam C."/>
            <person name="Daum C."/>
            <person name="Floudas D."/>
            <person name="Sun H."/>
            <person name="Yadav J.S."/>
            <person name="Pangilinan J."/>
            <person name="Larsson K.H."/>
            <person name="Matsuura K."/>
            <person name="Barry K."/>
            <person name="Labutti K."/>
            <person name="Kuo R."/>
            <person name="Ohm R.A."/>
            <person name="Bhattacharya S.S."/>
            <person name="Shirouzu T."/>
            <person name="Yoshinaga Y."/>
            <person name="Martin F.M."/>
            <person name="Grigoriev I.V."/>
            <person name="Hibbett D.S."/>
        </authorList>
    </citation>
    <scope>NUCLEOTIDE SEQUENCE [LARGE SCALE GENOMIC DNA]</scope>
    <source>
        <strain evidence="3 4">HHB14362 ss-1</strain>
    </source>
</reference>
<protein>
    <recommendedName>
        <fullName evidence="2">GST N-terminal domain-containing protein</fullName>
    </recommendedName>
</protein>
<name>A0A165R4V7_9AGAM</name>
<accession>A0A165R4V7</accession>
<dbReference type="SUPFAM" id="SSF52833">
    <property type="entry name" value="Thioredoxin-like"/>
    <property type="match status" value="1"/>
</dbReference>
<evidence type="ECO:0000259" key="2">
    <source>
        <dbReference type="Pfam" id="PF13409"/>
    </source>
</evidence>
<dbReference type="SUPFAM" id="SSF47616">
    <property type="entry name" value="GST C-terminal domain-like"/>
    <property type="match status" value="1"/>
</dbReference>
<dbReference type="AlphaFoldDB" id="A0A165R4V7"/>
<dbReference type="OrthoDB" id="422574at2759"/>
<evidence type="ECO:0000256" key="1">
    <source>
        <dbReference type="ARBA" id="ARBA00007409"/>
    </source>
</evidence>
<dbReference type="PANTHER" id="PTHR44051:SF8">
    <property type="entry name" value="GLUTATHIONE S-TRANSFERASE GSTA"/>
    <property type="match status" value="1"/>
</dbReference>
<sequence length="223" mass="24926">MSQSKHLTLYSAMVKIFLTSTGPDRMEDHVLLEKLGLTYETVYVNLWAGEQKEPKFLELHPNGPIPAIVDHLCQDRDLTTDRLLIYDSTPRQVRLPSAKAYLAHSTAVKRYQDEIRRVTGALKIALSKSPWLVGGKFGVADMGTFGIAKEAPHVHEWCLRMLEQPSVEKAWAQYDECLARQDMARGSSKHRVSFCGIASCSLQSRINVKILTVIPPLGAPARA</sequence>
<proteinExistence type="inferred from homology"/>
<dbReference type="InterPro" id="IPR036249">
    <property type="entry name" value="Thioredoxin-like_sf"/>
</dbReference>
<keyword evidence="4" id="KW-1185">Reference proteome</keyword>
<evidence type="ECO:0000313" key="4">
    <source>
        <dbReference type="Proteomes" id="UP000076761"/>
    </source>
</evidence>
<dbReference type="InParanoid" id="A0A165R4V7"/>
<dbReference type="Gene3D" id="1.20.1050.130">
    <property type="match status" value="2"/>
</dbReference>
<dbReference type="InterPro" id="IPR036282">
    <property type="entry name" value="Glutathione-S-Trfase_C_sf"/>
</dbReference>
<dbReference type="PANTHER" id="PTHR44051">
    <property type="entry name" value="GLUTATHIONE S-TRANSFERASE-RELATED"/>
    <property type="match status" value="1"/>
</dbReference>
<evidence type="ECO:0000313" key="3">
    <source>
        <dbReference type="EMBL" id="KZT23310.1"/>
    </source>
</evidence>
<dbReference type="Proteomes" id="UP000076761">
    <property type="component" value="Unassembled WGS sequence"/>
</dbReference>
<comment type="similarity">
    <text evidence="1">Belongs to the GST superfamily.</text>
</comment>
<dbReference type="EMBL" id="KV425586">
    <property type="protein sequence ID" value="KZT23310.1"/>
    <property type="molecule type" value="Genomic_DNA"/>
</dbReference>